<evidence type="ECO:0000313" key="1">
    <source>
        <dbReference type="EMBL" id="OWQ94897.1"/>
    </source>
</evidence>
<dbReference type="EMBL" id="NISK01000004">
    <property type="protein sequence ID" value="OWQ94897.1"/>
    <property type="molecule type" value="Genomic_DNA"/>
</dbReference>
<evidence type="ECO:0008006" key="3">
    <source>
        <dbReference type="Google" id="ProtNLM"/>
    </source>
</evidence>
<dbReference type="NCBIfam" id="TIGR04433">
    <property type="entry name" value="UrcA_uranyl"/>
    <property type="match status" value="1"/>
</dbReference>
<accession>A0A246JPZ8</accession>
<organism evidence="1 2">
    <name type="scientific">Sphingopyxis bauzanensis</name>
    <dbReference type="NCBI Taxonomy" id="651663"/>
    <lineage>
        <taxon>Bacteria</taxon>
        <taxon>Pseudomonadati</taxon>
        <taxon>Pseudomonadota</taxon>
        <taxon>Alphaproteobacteria</taxon>
        <taxon>Sphingomonadales</taxon>
        <taxon>Sphingomonadaceae</taxon>
        <taxon>Sphingopyxis</taxon>
    </lineage>
</organism>
<sequence>MASRIRNAARPALPLSPRRLSSGRFAFAVPINERIMTMSSPLIRALVAACLAALPMTAQASDAHTSVRVDVRALDLSAPSDVTTAQRRIARAAKAACRNDVEHLTVKARRAARECRDTMRGLALQKLRARQQQQLASQ</sequence>
<keyword evidence="2" id="KW-1185">Reference proteome</keyword>
<proteinExistence type="predicted"/>
<dbReference type="Proteomes" id="UP000197361">
    <property type="component" value="Unassembled WGS sequence"/>
</dbReference>
<dbReference type="AlphaFoldDB" id="A0A246JPZ8"/>
<reference evidence="1 2" key="1">
    <citation type="journal article" date="2010" name="Int. J. Syst. Evol. Microbiol.">
        <title>Sphingopyxis bauzanensis sp. nov., a psychrophilic bacterium isolated from soil.</title>
        <authorList>
            <person name="Zhang D.C."/>
            <person name="Liu H.C."/>
            <person name="Xin Y.H."/>
            <person name="Zhou Y.G."/>
            <person name="Schinner F."/>
            <person name="Margesin R."/>
        </authorList>
    </citation>
    <scope>NUCLEOTIDE SEQUENCE [LARGE SCALE GENOMIC DNA]</scope>
    <source>
        <strain evidence="1 2">DSM 22271</strain>
    </source>
</reference>
<dbReference type="InterPro" id="IPR030972">
    <property type="entry name" value="UrcA_uranyl"/>
</dbReference>
<evidence type="ECO:0000313" key="2">
    <source>
        <dbReference type="Proteomes" id="UP000197361"/>
    </source>
</evidence>
<protein>
    <recommendedName>
        <fullName evidence="3">UrcA family protein</fullName>
    </recommendedName>
</protein>
<name>A0A246JPZ8_9SPHN</name>
<comment type="caution">
    <text evidence="1">The sequence shown here is derived from an EMBL/GenBank/DDBJ whole genome shotgun (WGS) entry which is preliminary data.</text>
</comment>
<gene>
    <name evidence="1" type="ORF">CDQ92_17805</name>
</gene>